<dbReference type="InterPro" id="IPR036396">
    <property type="entry name" value="Cyt_P450_sf"/>
</dbReference>
<keyword evidence="9" id="KW-0408">Iron</keyword>
<evidence type="ECO:0000313" key="13">
    <source>
        <dbReference type="Proteomes" id="UP001472677"/>
    </source>
</evidence>
<evidence type="ECO:0000256" key="1">
    <source>
        <dbReference type="ARBA" id="ARBA00001971"/>
    </source>
</evidence>
<comment type="cofactor">
    <cofactor evidence="1">
        <name>heme</name>
        <dbReference type="ChEBI" id="CHEBI:30413"/>
    </cofactor>
</comment>
<dbReference type="PANTHER" id="PTHR24282:SF211">
    <property type="entry name" value="CYTOCHROME P450-RELATED"/>
    <property type="match status" value="1"/>
</dbReference>
<keyword evidence="11" id="KW-0472">Membrane</keyword>
<dbReference type="PANTHER" id="PTHR24282">
    <property type="entry name" value="CYTOCHROME P450 FAMILY MEMBER"/>
    <property type="match status" value="1"/>
</dbReference>
<keyword evidence="4" id="KW-0349">Heme</keyword>
<dbReference type="Gene3D" id="1.20.120.990">
    <property type="entry name" value="Glycosyltransferase family 88, C-terminal domain"/>
    <property type="match status" value="1"/>
</dbReference>
<dbReference type="SUPFAM" id="SSF48264">
    <property type="entry name" value="Cytochrome P450"/>
    <property type="match status" value="1"/>
</dbReference>
<evidence type="ECO:0000256" key="8">
    <source>
        <dbReference type="ARBA" id="ARBA00023002"/>
    </source>
</evidence>
<comment type="similarity">
    <text evidence="3">Belongs to the cytochrome P450 family.</text>
</comment>
<reference evidence="12 13" key="1">
    <citation type="journal article" date="2024" name="G3 (Bethesda)">
        <title>Genome assembly of Hibiscus sabdariffa L. provides insights into metabolisms of medicinal natural products.</title>
        <authorList>
            <person name="Kim T."/>
        </authorList>
    </citation>
    <scope>NUCLEOTIDE SEQUENCE [LARGE SCALE GENOMIC DNA]</scope>
    <source>
        <strain evidence="12">TK-2024</strain>
        <tissue evidence="12">Old leaves</tissue>
    </source>
</reference>
<keyword evidence="5" id="KW-0812">Transmembrane</keyword>
<keyword evidence="6" id="KW-0479">Metal-binding</keyword>
<keyword evidence="8" id="KW-0560">Oxidoreductase</keyword>
<protein>
    <recommendedName>
        <fullName evidence="14">Cytochrome P450</fullName>
    </recommendedName>
</protein>
<organism evidence="12 13">
    <name type="scientific">Hibiscus sabdariffa</name>
    <name type="common">roselle</name>
    <dbReference type="NCBI Taxonomy" id="183260"/>
    <lineage>
        <taxon>Eukaryota</taxon>
        <taxon>Viridiplantae</taxon>
        <taxon>Streptophyta</taxon>
        <taxon>Embryophyta</taxon>
        <taxon>Tracheophyta</taxon>
        <taxon>Spermatophyta</taxon>
        <taxon>Magnoliopsida</taxon>
        <taxon>eudicotyledons</taxon>
        <taxon>Gunneridae</taxon>
        <taxon>Pentapetalae</taxon>
        <taxon>rosids</taxon>
        <taxon>malvids</taxon>
        <taxon>Malvales</taxon>
        <taxon>Malvaceae</taxon>
        <taxon>Malvoideae</taxon>
        <taxon>Hibiscus</taxon>
    </lineage>
</organism>
<dbReference type="Proteomes" id="UP001472677">
    <property type="component" value="Unassembled WGS sequence"/>
</dbReference>
<dbReference type="InterPro" id="IPR001128">
    <property type="entry name" value="Cyt_P450"/>
</dbReference>
<keyword evidence="10" id="KW-0503">Monooxygenase</keyword>
<evidence type="ECO:0000313" key="12">
    <source>
        <dbReference type="EMBL" id="KAK8580918.1"/>
    </source>
</evidence>
<comment type="subcellular location">
    <subcellularLocation>
        <location evidence="2">Membrane</location>
        <topology evidence="2">Single-pass membrane protein</topology>
    </subcellularLocation>
</comment>
<keyword evidence="13" id="KW-1185">Reference proteome</keyword>
<sequence>MSKMLFGQGLVGLKGEEWAIHRRITSQAFNMERVKGWIPDIVAATTKMLEKWEEKRGREDEFELEVNKDLHGLSAEVISRTAFGSSFEEGKRIFMLQEQQMELFLTAVRSVYIPGFRFLPTKSNRERWRLEKETRESVRALIRSNSKRRENSASLLSLLMSSYKNQDEWQDKAREEVVHICGTDELPVAENLSDLKIEDRMPSAYFLSLRGVVRNEIQRTGCGTSSGWKREGTVYKL</sequence>
<evidence type="ECO:0000256" key="10">
    <source>
        <dbReference type="ARBA" id="ARBA00023033"/>
    </source>
</evidence>
<comment type="caution">
    <text evidence="12">The sequence shown here is derived from an EMBL/GenBank/DDBJ whole genome shotgun (WGS) entry which is preliminary data.</text>
</comment>
<evidence type="ECO:0000256" key="11">
    <source>
        <dbReference type="ARBA" id="ARBA00023136"/>
    </source>
</evidence>
<keyword evidence="7" id="KW-1133">Transmembrane helix</keyword>
<dbReference type="InterPro" id="IPR050665">
    <property type="entry name" value="Cytochrome_P450_Monooxygen"/>
</dbReference>
<proteinExistence type="inferred from homology"/>
<evidence type="ECO:0000256" key="3">
    <source>
        <dbReference type="ARBA" id="ARBA00010617"/>
    </source>
</evidence>
<dbReference type="EMBL" id="JBBPBM010000006">
    <property type="protein sequence ID" value="KAK8580918.1"/>
    <property type="molecule type" value="Genomic_DNA"/>
</dbReference>
<accession>A0ABR2FJ11</accession>
<evidence type="ECO:0000256" key="4">
    <source>
        <dbReference type="ARBA" id="ARBA00022617"/>
    </source>
</evidence>
<evidence type="ECO:0000256" key="6">
    <source>
        <dbReference type="ARBA" id="ARBA00022723"/>
    </source>
</evidence>
<evidence type="ECO:0000256" key="9">
    <source>
        <dbReference type="ARBA" id="ARBA00023004"/>
    </source>
</evidence>
<evidence type="ECO:0000256" key="7">
    <source>
        <dbReference type="ARBA" id="ARBA00022989"/>
    </source>
</evidence>
<name>A0ABR2FJ11_9ROSI</name>
<evidence type="ECO:0000256" key="2">
    <source>
        <dbReference type="ARBA" id="ARBA00004167"/>
    </source>
</evidence>
<evidence type="ECO:0000256" key="5">
    <source>
        <dbReference type="ARBA" id="ARBA00022692"/>
    </source>
</evidence>
<evidence type="ECO:0008006" key="14">
    <source>
        <dbReference type="Google" id="ProtNLM"/>
    </source>
</evidence>
<gene>
    <name evidence="12" type="ORF">V6N12_071167</name>
</gene>
<dbReference type="Pfam" id="PF00067">
    <property type="entry name" value="p450"/>
    <property type="match status" value="1"/>
</dbReference>